<keyword evidence="4 6" id="KW-1133">Transmembrane helix</keyword>
<feature type="transmembrane region" description="Helical" evidence="6">
    <location>
        <begin position="89"/>
        <end position="107"/>
    </location>
</feature>
<dbReference type="AlphaFoldDB" id="A0A091BYG9"/>
<dbReference type="InterPro" id="IPR024923">
    <property type="entry name" value="PG_synth_SpoVB"/>
</dbReference>
<keyword evidence="3 6" id="KW-0812">Transmembrane</keyword>
<feature type="transmembrane region" description="Helical" evidence="6">
    <location>
        <begin position="286"/>
        <end position="306"/>
    </location>
</feature>
<dbReference type="InterPro" id="IPR050833">
    <property type="entry name" value="Poly_Biosynth_Transport"/>
</dbReference>
<feature type="transmembrane region" description="Helical" evidence="6">
    <location>
        <begin position="409"/>
        <end position="431"/>
    </location>
</feature>
<sequence length="533" mass="58426">MAFNQMKSMMNGALVLTTASFIAKLLSAIYRVPLQNIVGDEGFYVYQQVYPIYGIAITIALTGFPQFLSKLVAEQTTPKKTQYILNESYSLLCWCALGLWATIFFFANGVASLMGDVELSPVIRVASFTFLLLPVLSLYRGLFQGELLMIPTAVSQVVEQLLRVGVILFAAVSYASFSLTVYQTGAFAMAGAFIGGLAAWLILLYYDRKIHGVHLRTHLLLLSVPKEKQLVRRFFVEGGLVSVYSGLLILFQLIDSFLLINSLTNSGIAEQSAKVAKGVYDRGQPLVQLGLVVATALSASFLPALTKLIVQKNQAKFIHSAKLYLRFTTAIAGAAACGLAVLIPYLNFSLFKDFSGNWTLTAFVFAVGLMAEIQAYQSIAQSQGAFFTILKAAGIGLLVKLVATGLLTFYLGTFGASLSTLLGLVMVLFFLAKEENKEINDFKKERQFGFKLLVCLLLMVSILMIFFTGATLIFGGLETRTRAFVFSLLGVLLGASVFTKTAIMLHLFTIREWLLLPWGVKILRIGGKSNEDR</sequence>
<dbReference type="Proteomes" id="UP000029380">
    <property type="component" value="Unassembled WGS sequence"/>
</dbReference>
<feature type="transmembrane region" description="Helical" evidence="6">
    <location>
        <begin position="327"/>
        <end position="348"/>
    </location>
</feature>
<dbReference type="PATRIC" id="fig|1302649.3.peg.2383"/>
<dbReference type="PANTHER" id="PTHR30250">
    <property type="entry name" value="PST FAMILY PREDICTED COLANIC ACID TRANSPORTER"/>
    <property type="match status" value="1"/>
</dbReference>
<comment type="caution">
    <text evidence="7">The sequence shown here is derived from an EMBL/GenBank/DDBJ whole genome shotgun (WGS) entry which is preliminary data.</text>
</comment>
<feature type="transmembrane region" description="Helical" evidence="6">
    <location>
        <begin position="234"/>
        <end position="254"/>
    </location>
</feature>
<feature type="transmembrane region" description="Helical" evidence="6">
    <location>
        <begin position="51"/>
        <end position="68"/>
    </location>
</feature>
<feature type="transmembrane region" description="Helical" evidence="6">
    <location>
        <begin position="385"/>
        <end position="403"/>
    </location>
</feature>
<name>A0A091BYG9_9ENTE</name>
<reference evidence="7 8" key="1">
    <citation type="submission" date="2014-08" db="EMBL/GenBank/DDBJ databases">
        <title>Genome sequence of Tetragenococcus muriaticus.</title>
        <authorList>
            <person name="Chuea-nongthon C."/>
            <person name="Rodtong S."/>
            <person name="Yongsawatdigul J."/>
            <person name="Steele J.L."/>
            <person name="Liu X.-y."/>
            <person name="Speers J."/>
            <person name="Glasner J.D."/>
            <person name="Neeno-Eckwall E.C."/>
        </authorList>
    </citation>
    <scope>NUCLEOTIDE SEQUENCE [LARGE SCALE GENOMIC DNA]</scope>
    <source>
        <strain evidence="7 8">PMC-11-5</strain>
    </source>
</reference>
<feature type="transmembrane region" description="Helical" evidence="6">
    <location>
        <begin position="452"/>
        <end position="477"/>
    </location>
</feature>
<proteinExistence type="predicted"/>
<gene>
    <name evidence="7" type="ORF">TMUPMC115_2399</name>
</gene>
<evidence type="ECO:0000313" key="8">
    <source>
        <dbReference type="Proteomes" id="UP000029380"/>
    </source>
</evidence>
<dbReference type="EMBL" id="JPVU01000267">
    <property type="protein sequence ID" value="KFN89510.1"/>
    <property type="molecule type" value="Genomic_DNA"/>
</dbReference>
<feature type="transmembrane region" description="Helical" evidence="6">
    <location>
        <begin position="119"/>
        <end position="139"/>
    </location>
</feature>
<organism evidence="7 8">
    <name type="scientific">Tetragenococcus muriaticus PMC-11-5</name>
    <dbReference type="NCBI Taxonomy" id="1302649"/>
    <lineage>
        <taxon>Bacteria</taxon>
        <taxon>Bacillati</taxon>
        <taxon>Bacillota</taxon>
        <taxon>Bacilli</taxon>
        <taxon>Lactobacillales</taxon>
        <taxon>Enterococcaceae</taxon>
        <taxon>Tetragenococcus</taxon>
    </lineage>
</organism>
<evidence type="ECO:0000256" key="6">
    <source>
        <dbReference type="SAM" id="Phobius"/>
    </source>
</evidence>
<evidence type="ECO:0000256" key="5">
    <source>
        <dbReference type="ARBA" id="ARBA00023136"/>
    </source>
</evidence>
<feature type="transmembrane region" description="Helical" evidence="6">
    <location>
        <begin position="160"/>
        <end position="179"/>
    </location>
</feature>
<keyword evidence="5 6" id="KW-0472">Membrane</keyword>
<feature type="transmembrane region" description="Helical" evidence="6">
    <location>
        <begin position="354"/>
        <end position="373"/>
    </location>
</feature>
<comment type="subcellular location">
    <subcellularLocation>
        <location evidence="1">Cell membrane</location>
        <topology evidence="1">Multi-pass membrane protein</topology>
    </subcellularLocation>
</comment>
<dbReference type="Pfam" id="PF01943">
    <property type="entry name" value="Polysacc_synt"/>
    <property type="match status" value="1"/>
</dbReference>
<dbReference type="InterPro" id="IPR002797">
    <property type="entry name" value="Polysacc_synth"/>
</dbReference>
<evidence type="ECO:0000313" key="7">
    <source>
        <dbReference type="EMBL" id="KFN89510.1"/>
    </source>
</evidence>
<protein>
    <submittedName>
        <fullName evidence="7">Polysaccharide biosynthesis protein</fullName>
    </submittedName>
</protein>
<dbReference type="PANTHER" id="PTHR30250:SF29">
    <property type="entry name" value="POLYSACCHARIDE BIOSYNTHESIS PROTEIN C-TERMINAL DOMAIN-CONTAINING PROTEIN"/>
    <property type="match status" value="1"/>
</dbReference>
<dbReference type="RefSeq" id="WP_038026761.1">
    <property type="nucleotide sequence ID" value="NZ_JPVU01000267.1"/>
</dbReference>
<accession>A0A091BYG9</accession>
<feature type="transmembrane region" description="Helical" evidence="6">
    <location>
        <begin position="185"/>
        <end position="206"/>
    </location>
</feature>
<evidence type="ECO:0000256" key="3">
    <source>
        <dbReference type="ARBA" id="ARBA00022692"/>
    </source>
</evidence>
<dbReference type="CDD" id="cd13124">
    <property type="entry name" value="MATE_SpoVB_like"/>
    <property type="match status" value="1"/>
</dbReference>
<evidence type="ECO:0000256" key="2">
    <source>
        <dbReference type="ARBA" id="ARBA00022475"/>
    </source>
</evidence>
<dbReference type="OrthoDB" id="9775950at2"/>
<feature type="transmembrane region" description="Helical" evidence="6">
    <location>
        <begin position="483"/>
        <end position="508"/>
    </location>
</feature>
<dbReference type="GO" id="GO:0005886">
    <property type="term" value="C:plasma membrane"/>
    <property type="evidence" value="ECO:0007669"/>
    <property type="project" value="UniProtKB-SubCell"/>
</dbReference>
<evidence type="ECO:0000256" key="1">
    <source>
        <dbReference type="ARBA" id="ARBA00004651"/>
    </source>
</evidence>
<evidence type="ECO:0000256" key="4">
    <source>
        <dbReference type="ARBA" id="ARBA00022989"/>
    </source>
</evidence>
<keyword evidence="2" id="KW-1003">Cell membrane</keyword>